<dbReference type="Gene3D" id="1.20.1530.20">
    <property type="match status" value="1"/>
</dbReference>
<gene>
    <name evidence="13" type="ORF">RAM05_04780</name>
</gene>
<keyword evidence="5 10" id="KW-0812">Transmembrane</keyword>
<evidence type="ECO:0000256" key="2">
    <source>
        <dbReference type="ARBA" id="ARBA00022448"/>
    </source>
</evidence>
<dbReference type="Pfam" id="PF00999">
    <property type="entry name" value="Na_H_Exchanger"/>
    <property type="match status" value="1"/>
</dbReference>
<dbReference type="InterPro" id="IPR038770">
    <property type="entry name" value="Na+/solute_symporter_sf"/>
</dbReference>
<dbReference type="SUPFAM" id="SSF116726">
    <property type="entry name" value="TrkA C-terminal domain-like"/>
    <property type="match status" value="1"/>
</dbReference>
<keyword evidence="3" id="KW-0050">Antiport</keyword>
<proteinExistence type="predicted"/>
<evidence type="ECO:0000259" key="12">
    <source>
        <dbReference type="PROSITE" id="PS51202"/>
    </source>
</evidence>
<protein>
    <submittedName>
        <fullName evidence="13">Cation:proton antiporter</fullName>
    </submittedName>
</protein>
<accession>A0ABD7Z5S9</accession>
<evidence type="ECO:0000313" key="13">
    <source>
        <dbReference type="EMBL" id="WLS99515.1"/>
    </source>
</evidence>
<comment type="subcellular location">
    <subcellularLocation>
        <location evidence="1">Membrane</location>
        <topology evidence="1">Multi-pass membrane protein</topology>
    </subcellularLocation>
</comment>
<dbReference type="GO" id="GO:0015297">
    <property type="term" value="F:antiporter activity"/>
    <property type="evidence" value="ECO:0007669"/>
    <property type="project" value="UniProtKB-KW"/>
</dbReference>
<dbReference type="GO" id="GO:0016020">
    <property type="term" value="C:membrane"/>
    <property type="evidence" value="ECO:0007669"/>
    <property type="project" value="UniProtKB-SubCell"/>
</dbReference>
<feature type="transmembrane region" description="Helical" evidence="10">
    <location>
        <begin position="114"/>
        <end position="135"/>
    </location>
</feature>
<dbReference type="InterPro" id="IPR006153">
    <property type="entry name" value="Cation/H_exchanger_TM"/>
</dbReference>
<sequence>MMHISLGPVVMILLVAVLASIICRRLHIPAMLGYLVVGFIAGPGWLHLINQSHATEFIGEIGITFLMFSIGLEFSIGKLKAMRRLVLGLGGLQVALTLLILFILFAAMRIQLTWAFTLAAAMTMSSTAIVSRIMVEKNELGQHYGHMIMGVLLMQDIAVVPLMILLPALAHSSDGLILQMGKALLTMALALGLLLVVGSKIMPMWFRLIARTKSSELFMINVLLVTLGVAYLTQLAGLSLALGAFVAGMLISETEYRYQVEDDIRPFRDILLGFFFITIGMKLNIQVLQSSWLIILILGALLIILKAAVLFGISRYMKENTGDSIKTALYLAQGGEFGFVMLAISGALKLISLELQQAAIAAILLSMILAPFIMRSADKINKLLVKRSWDEQAVDLQSILVDTMSKSDHILIIGFGRCGQSIARILQQEDTPYYAIDLDAERVATAKAAGEPVTFGDAKRQEVLQAAGLKRANTVLITINNMTEAKHILNNIMLIAPTMPVIVRVTNDDNIPVLTNMGADDIVSDEKESSLTLASQALLSSGKPFDEVYQIMQRIRQNRYQALEGLFAGSDDTVSDENIHYFRQAFTLPPDAFLVGKSVDDLPLDKLKVKLLSVRRNAHQLRKFDSEFRFKNADTLVVLGPRDKVILFENWSLQGTN</sequence>
<evidence type="ECO:0000256" key="4">
    <source>
        <dbReference type="ARBA" id="ARBA00022538"/>
    </source>
</evidence>
<dbReference type="PANTHER" id="PTHR46157">
    <property type="entry name" value="K(+) EFFLUX ANTIPORTER 3, CHLOROPLASTIC"/>
    <property type="match status" value="1"/>
</dbReference>
<feature type="transmembrane region" description="Helical" evidence="10">
    <location>
        <begin position="86"/>
        <end position="108"/>
    </location>
</feature>
<dbReference type="Pfam" id="PF02254">
    <property type="entry name" value="TrkA_N"/>
    <property type="match status" value="1"/>
</dbReference>
<dbReference type="Gene3D" id="3.40.50.720">
    <property type="entry name" value="NAD(P)-binding Rossmann-like Domain"/>
    <property type="match status" value="1"/>
</dbReference>
<evidence type="ECO:0000256" key="8">
    <source>
        <dbReference type="ARBA" id="ARBA00023065"/>
    </source>
</evidence>
<dbReference type="InterPro" id="IPR036721">
    <property type="entry name" value="RCK_C_sf"/>
</dbReference>
<dbReference type="InterPro" id="IPR003148">
    <property type="entry name" value="RCK_N"/>
</dbReference>
<dbReference type="GeneID" id="32536933"/>
<reference evidence="13 14" key="1">
    <citation type="submission" date="2023-08" db="EMBL/GenBank/DDBJ databases">
        <title>Complete genome sequences of 12 bacterial strains from the honey bee gut, resolved with long-read nanopore sequencing.</title>
        <authorList>
            <person name="Kwong W.K."/>
            <person name="Acheampong S."/>
            <person name="Polat M.F."/>
        </authorList>
    </citation>
    <scope>NUCLEOTIDE SEQUENCE [LARGE SCALE GENOMIC DNA]</scope>
    <source>
        <strain evidence="14">wkB9</strain>
    </source>
</reference>
<dbReference type="SUPFAM" id="SSF51735">
    <property type="entry name" value="NAD(P)-binding Rossmann-fold domains"/>
    <property type="match status" value="1"/>
</dbReference>
<feature type="transmembrane region" description="Helical" evidence="10">
    <location>
        <begin position="6"/>
        <end position="23"/>
    </location>
</feature>
<feature type="domain" description="RCK C-terminal" evidence="12">
    <location>
        <begin position="571"/>
        <end position="654"/>
    </location>
</feature>
<keyword evidence="6" id="KW-0630">Potassium</keyword>
<dbReference type="Gene3D" id="3.30.70.1450">
    <property type="entry name" value="Regulator of K+ conductance, C-terminal domain"/>
    <property type="match status" value="1"/>
</dbReference>
<evidence type="ECO:0000256" key="5">
    <source>
        <dbReference type="ARBA" id="ARBA00022692"/>
    </source>
</evidence>
<evidence type="ECO:0000256" key="3">
    <source>
        <dbReference type="ARBA" id="ARBA00022449"/>
    </source>
</evidence>
<dbReference type="PANTHER" id="PTHR46157:SF4">
    <property type="entry name" value="K(+) EFFLUX ANTIPORTER 3, CHLOROPLASTIC"/>
    <property type="match status" value="1"/>
</dbReference>
<keyword evidence="9 10" id="KW-0472">Membrane</keyword>
<keyword evidence="8" id="KW-0406">Ion transport</keyword>
<feature type="transmembrane region" description="Helical" evidence="10">
    <location>
        <begin position="270"/>
        <end position="287"/>
    </location>
</feature>
<feature type="domain" description="RCK N-terminal" evidence="11">
    <location>
        <begin position="407"/>
        <end position="524"/>
    </location>
</feature>
<feature type="transmembrane region" description="Helical" evidence="10">
    <location>
        <begin position="357"/>
        <end position="377"/>
    </location>
</feature>
<feature type="transmembrane region" description="Helical" evidence="10">
    <location>
        <begin position="147"/>
        <end position="170"/>
    </location>
</feature>
<dbReference type="InterPro" id="IPR036291">
    <property type="entry name" value="NAD(P)-bd_dom_sf"/>
</dbReference>
<dbReference type="AlphaFoldDB" id="A0ABD7Z5S9"/>
<keyword evidence="4" id="KW-0633">Potassium transport</keyword>
<evidence type="ECO:0000256" key="1">
    <source>
        <dbReference type="ARBA" id="ARBA00004141"/>
    </source>
</evidence>
<feature type="transmembrane region" description="Helical" evidence="10">
    <location>
        <begin position="30"/>
        <end position="48"/>
    </location>
</feature>
<evidence type="ECO:0000256" key="6">
    <source>
        <dbReference type="ARBA" id="ARBA00022958"/>
    </source>
</evidence>
<feature type="transmembrane region" description="Helical" evidence="10">
    <location>
        <begin position="176"/>
        <end position="197"/>
    </location>
</feature>
<dbReference type="GO" id="GO:0006813">
    <property type="term" value="P:potassium ion transport"/>
    <property type="evidence" value="ECO:0007669"/>
    <property type="project" value="UniProtKB-KW"/>
</dbReference>
<name>A0ABD7Z5S9_9NEIS</name>
<dbReference type="PROSITE" id="PS51201">
    <property type="entry name" value="RCK_N"/>
    <property type="match status" value="1"/>
</dbReference>
<feature type="transmembrane region" description="Helical" evidence="10">
    <location>
        <begin position="54"/>
        <end position="74"/>
    </location>
</feature>
<dbReference type="InterPro" id="IPR006037">
    <property type="entry name" value="RCK_C"/>
</dbReference>
<keyword evidence="7 10" id="KW-1133">Transmembrane helix</keyword>
<dbReference type="Proteomes" id="UP001229773">
    <property type="component" value="Chromosome"/>
</dbReference>
<dbReference type="PROSITE" id="PS51202">
    <property type="entry name" value="RCK_C"/>
    <property type="match status" value="1"/>
</dbReference>
<feature type="transmembrane region" description="Helical" evidence="10">
    <location>
        <begin position="293"/>
        <end position="316"/>
    </location>
</feature>
<feature type="transmembrane region" description="Helical" evidence="10">
    <location>
        <begin position="217"/>
        <end position="234"/>
    </location>
</feature>
<feature type="transmembrane region" description="Helical" evidence="10">
    <location>
        <begin position="328"/>
        <end position="351"/>
    </location>
</feature>
<evidence type="ECO:0000259" key="11">
    <source>
        <dbReference type="PROSITE" id="PS51201"/>
    </source>
</evidence>
<organism evidence="13 14">
    <name type="scientific">Snodgrassella alvi</name>
    <dbReference type="NCBI Taxonomy" id="1196083"/>
    <lineage>
        <taxon>Bacteria</taxon>
        <taxon>Pseudomonadati</taxon>
        <taxon>Pseudomonadota</taxon>
        <taxon>Betaproteobacteria</taxon>
        <taxon>Neisseriales</taxon>
        <taxon>Neisseriaceae</taxon>
        <taxon>Snodgrassella</taxon>
    </lineage>
</organism>
<dbReference type="EMBL" id="CP132375">
    <property type="protein sequence ID" value="WLS99515.1"/>
    <property type="molecule type" value="Genomic_DNA"/>
</dbReference>
<keyword evidence="2" id="KW-0813">Transport</keyword>
<dbReference type="Pfam" id="PF02080">
    <property type="entry name" value="TrkA_C"/>
    <property type="match status" value="1"/>
</dbReference>
<evidence type="ECO:0000313" key="14">
    <source>
        <dbReference type="Proteomes" id="UP001229773"/>
    </source>
</evidence>
<evidence type="ECO:0000256" key="7">
    <source>
        <dbReference type="ARBA" id="ARBA00022989"/>
    </source>
</evidence>
<dbReference type="RefSeq" id="WP_180297650.1">
    <property type="nucleotide sequence ID" value="NZ_CP132375.1"/>
</dbReference>
<evidence type="ECO:0000256" key="10">
    <source>
        <dbReference type="SAM" id="Phobius"/>
    </source>
</evidence>
<evidence type="ECO:0000256" key="9">
    <source>
        <dbReference type="ARBA" id="ARBA00023136"/>
    </source>
</evidence>